<dbReference type="EMBL" id="JAHUTI010020899">
    <property type="protein sequence ID" value="MED6239135.1"/>
    <property type="molecule type" value="Genomic_DNA"/>
</dbReference>
<protein>
    <submittedName>
        <fullName evidence="1">Uncharacterized protein</fullName>
    </submittedName>
</protein>
<reference evidence="1 2" key="1">
    <citation type="submission" date="2021-07" db="EMBL/GenBank/DDBJ databases">
        <authorList>
            <person name="Palmer J.M."/>
        </authorList>
    </citation>
    <scope>NUCLEOTIDE SEQUENCE [LARGE SCALE GENOMIC DNA]</scope>
    <source>
        <strain evidence="1 2">AT_MEX2019</strain>
        <tissue evidence="1">Muscle</tissue>
    </source>
</reference>
<accession>A0ABU7AMM6</accession>
<keyword evidence="2" id="KW-1185">Reference proteome</keyword>
<name>A0ABU7AMM6_9TELE</name>
<evidence type="ECO:0000313" key="1">
    <source>
        <dbReference type="EMBL" id="MED6239135.1"/>
    </source>
</evidence>
<evidence type="ECO:0000313" key="2">
    <source>
        <dbReference type="Proteomes" id="UP001345963"/>
    </source>
</evidence>
<proteinExistence type="predicted"/>
<dbReference type="Proteomes" id="UP001345963">
    <property type="component" value="Unassembled WGS sequence"/>
</dbReference>
<gene>
    <name evidence="1" type="ORF">ATANTOWER_002268</name>
</gene>
<organism evidence="1 2">
    <name type="scientific">Ataeniobius toweri</name>
    <dbReference type="NCBI Taxonomy" id="208326"/>
    <lineage>
        <taxon>Eukaryota</taxon>
        <taxon>Metazoa</taxon>
        <taxon>Chordata</taxon>
        <taxon>Craniata</taxon>
        <taxon>Vertebrata</taxon>
        <taxon>Euteleostomi</taxon>
        <taxon>Actinopterygii</taxon>
        <taxon>Neopterygii</taxon>
        <taxon>Teleostei</taxon>
        <taxon>Neoteleostei</taxon>
        <taxon>Acanthomorphata</taxon>
        <taxon>Ovalentaria</taxon>
        <taxon>Atherinomorphae</taxon>
        <taxon>Cyprinodontiformes</taxon>
        <taxon>Goodeidae</taxon>
        <taxon>Ataeniobius</taxon>
    </lineage>
</organism>
<sequence length="67" mass="7346">MREATLAMSEDEQPTLSVITPHLALLQEVFSPSLTDTMMRVLKAAVKNNLGTRYVAQKGVIVCRISA</sequence>
<comment type="caution">
    <text evidence="1">The sequence shown here is derived from an EMBL/GenBank/DDBJ whole genome shotgun (WGS) entry which is preliminary data.</text>
</comment>